<keyword evidence="5 8" id="KW-0256">Endoplasmic reticulum</keyword>
<dbReference type="InterPro" id="IPR055459">
    <property type="entry name" value="OST48_MD"/>
</dbReference>
<evidence type="ECO:0000256" key="4">
    <source>
        <dbReference type="ARBA" id="ARBA00022692"/>
    </source>
</evidence>
<evidence type="ECO:0000313" key="12">
    <source>
        <dbReference type="Proteomes" id="UP001141327"/>
    </source>
</evidence>
<feature type="domain" description="OST48 middle" evidence="10">
    <location>
        <begin position="273"/>
        <end position="406"/>
    </location>
</feature>
<comment type="pathway">
    <text evidence="2 8">Protein modification; protein glycosylation.</text>
</comment>
<proteinExistence type="inferred from homology"/>
<evidence type="ECO:0000256" key="2">
    <source>
        <dbReference type="ARBA" id="ARBA00004922"/>
    </source>
</evidence>
<comment type="similarity">
    <text evidence="3 8">Belongs to the DDOST 48 kDa subunit family.</text>
</comment>
<organism evidence="11 12">
    <name type="scientific">Paratrimastix pyriformis</name>
    <dbReference type="NCBI Taxonomy" id="342808"/>
    <lineage>
        <taxon>Eukaryota</taxon>
        <taxon>Metamonada</taxon>
        <taxon>Preaxostyla</taxon>
        <taxon>Paratrimastigidae</taxon>
        <taxon>Paratrimastix</taxon>
    </lineage>
</organism>
<feature type="domain" description="OST48 N-terminal" evidence="9">
    <location>
        <begin position="32"/>
        <end position="232"/>
    </location>
</feature>
<dbReference type="EMBL" id="JAPMOS010000016">
    <property type="protein sequence ID" value="KAJ4459938.1"/>
    <property type="molecule type" value="Genomic_DNA"/>
</dbReference>
<dbReference type="PANTHER" id="PTHR10830">
    <property type="entry name" value="DOLICHYL-DIPHOSPHOOLIGOSACCHARIDE--PROTEIN GLYCOSYLTRANSFERASE 48 KDA SUBUNIT"/>
    <property type="match status" value="1"/>
</dbReference>
<evidence type="ECO:0000256" key="5">
    <source>
        <dbReference type="ARBA" id="ARBA00022824"/>
    </source>
</evidence>
<comment type="subunit">
    <text evidence="8">Component of the oligosaccharyltransferase (OST) complex.</text>
</comment>
<reference evidence="11" key="1">
    <citation type="journal article" date="2022" name="bioRxiv">
        <title>Genomics of Preaxostyla Flagellates Illuminates Evolutionary Transitions and the Path Towards Mitochondrial Loss.</title>
        <authorList>
            <person name="Novak L.V.F."/>
            <person name="Treitli S.C."/>
            <person name="Pyrih J."/>
            <person name="Halakuc P."/>
            <person name="Pipaliya S.V."/>
            <person name="Vacek V."/>
            <person name="Brzon O."/>
            <person name="Soukal P."/>
            <person name="Eme L."/>
            <person name="Dacks J.B."/>
            <person name="Karnkowska A."/>
            <person name="Elias M."/>
            <person name="Hampl V."/>
        </authorList>
    </citation>
    <scope>NUCLEOTIDE SEQUENCE</scope>
    <source>
        <strain evidence="11">RCP-MX</strain>
    </source>
</reference>
<protein>
    <recommendedName>
        <fullName evidence="8">Dolichyl-diphosphooligosaccharide--protein glycosyltransferase 48 kDa subunit</fullName>
        <shortName evidence="8">Oligosaccharyl transferase 48 kDa subunit</shortName>
    </recommendedName>
</protein>
<evidence type="ECO:0000256" key="3">
    <source>
        <dbReference type="ARBA" id="ARBA00008743"/>
    </source>
</evidence>
<dbReference type="Pfam" id="PF23358">
    <property type="entry name" value="OST48_MD"/>
    <property type="match status" value="1"/>
</dbReference>
<evidence type="ECO:0000256" key="7">
    <source>
        <dbReference type="ARBA" id="ARBA00023136"/>
    </source>
</evidence>
<evidence type="ECO:0000259" key="10">
    <source>
        <dbReference type="Pfam" id="PF23358"/>
    </source>
</evidence>
<dbReference type="InterPro" id="IPR005013">
    <property type="entry name" value="DDOST_48_kDa_subunit"/>
</dbReference>
<name>A0ABQ8UM99_9EUKA</name>
<comment type="subcellular location">
    <subcellularLocation>
        <location evidence="8">Endoplasmic reticulum membrane</location>
        <topology evidence="8">Single-pass type I membrane protein</topology>
    </subcellularLocation>
    <subcellularLocation>
        <location evidence="1">Membrane</location>
        <topology evidence="1">Single-pass type I membrane protein</topology>
    </subcellularLocation>
</comment>
<sequence>MYVVSVARGFTIMHFFRAFLFTLICAALASERVLVLHDASSIQSTHSKFFKGLKDHGMTLTFKSIESSEAGEFTEFGEYLYDSVIVFAPEADELPKDQLNQFLDDKHNVLIISSESDGVKDWLEEINIRVDESADSETVVSATPLDIPVIVGPNKIGQVSISGFPLTVSSLSSPETVYYPVLSADGKVYSYALQTRVDGRVMVVSSLQFFSDDSFTETPANAQLAHQLAMWTFGRRGNVRAVDVEYRVLSNPPPCSEVVPPMDAFLSNRSAVNPAVLSVNDFVRFSFRMEERVMKEGKPVWVPFVRPGEAQLEFTMLNPRLRTVLDVDLNGVYSAQFRAPDVYGIYKFGVNYHAPGYNPLNVVQKVSVRPYRHNAFERFIPCAYPYYASAFAAMGAVFLFAATFLLLKPAAPKRD</sequence>
<keyword evidence="4 8" id="KW-0812">Transmembrane</keyword>
<evidence type="ECO:0000256" key="6">
    <source>
        <dbReference type="ARBA" id="ARBA00022989"/>
    </source>
</evidence>
<evidence type="ECO:0000256" key="1">
    <source>
        <dbReference type="ARBA" id="ARBA00004479"/>
    </source>
</evidence>
<evidence type="ECO:0000259" key="9">
    <source>
        <dbReference type="Pfam" id="PF03345"/>
    </source>
</evidence>
<dbReference type="PANTHER" id="PTHR10830:SF0">
    <property type="entry name" value="DOLICHYL-DIPHOSPHOOLIGOSACCHARIDE--PROTEIN GLYCOSYLTRANSFERASE 48 KDA SUBUNIT"/>
    <property type="match status" value="1"/>
</dbReference>
<gene>
    <name evidence="11" type="ORF">PAPYR_4005</name>
</gene>
<evidence type="ECO:0000256" key="8">
    <source>
        <dbReference type="RuleBase" id="RU361142"/>
    </source>
</evidence>
<keyword evidence="12" id="KW-1185">Reference proteome</keyword>
<feature type="transmembrane region" description="Helical" evidence="8">
    <location>
        <begin position="384"/>
        <end position="407"/>
    </location>
</feature>
<comment type="function">
    <text evidence="8">Subunit of the oligosaccharyl transferase (OST) complex that catalyzes the initial transfer of a defined glycan (Glc(3)Man(9)GlcNAc(2) in eukaryotes) from the lipid carrier dolichol-pyrophosphate to an asparagine residue within an Asn-X-Ser/Thr consensus motif in nascent polypeptide chains, the first step in protein N-glycosylation. N-glycosylation occurs cotranslationally and the complex associates with the Sec61 complex at the channel-forming translocon complex that mediates protein translocation across the endoplasmic reticulum (ER).</text>
</comment>
<keyword evidence="7 8" id="KW-0472">Membrane</keyword>
<accession>A0ABQ8UM99</accession>
<dbReference type="Proteomes" id="UP001141327">
    <property type="component" value="Unassembled WGS sequence"/>
</dbReference>
<keyword evidence="6 8" id="KW-1133">Transmembrane helix</keyword>
<comment type="caution">
    <text evidence="11">The sequence shown here is derived from an EMBL/GenBank/DDBJ whole genome shotgun (WGS) entry which is preliminary data.</text>
</comment>
<evidence type="ECO:0000313" key="11">
    <source>
        <dbReference type="EMBL" id="KAJ4459938.1"/>
    </source>
</evidence>
<dbReference type="Pfam" id="PF03345">
    <property type="entry name" value="OST48_N"/>
    <property type="match status" value="1"/>
</dbReference>
<dbReference type="InterPro" id="IPR055457">
    <property type="entry name" value="OST48_N"/>
</dbReference>